<dbReference type="EMBL" id="CP034347">
    <property type="protein sequence ID" value="QGX96749.1"/>
    <property type="molecule type" value="Genomic_DNA"/>
</dbReference>
<dbReference type="KEGG" id="rom:EI983_00055"/>
<geneLocation type="plasmid" evidence="3">
    <name>pmme07001</name>
</geneLocation>
<sequence length="155" mass="15997">MGPELSPYSQPPQAGFSLIELLVVIAVLAVLSVGAVLSTGRGGPEAGARSDMARFQSSFATQQALAVQGRETLGLRVQGEGLRRARLGPEGWVLADGGQAWQGRVAFSTPAGAFQPGAPDIRFLANGRTSVFSIGFASGGRCESDGWSGLTCTES</sequence>
<evidence type="ECO:0000313" key="2">
    <source>
        <dbReference type="EMBL" id="QGX96749.1"/>
    </source>
</evidence>
<dbReference type="PROSITE" id="PS00409">
    <property type="entry name" value="PROKAR_NTER_METHYL"/>
    <property type="match status" value="1"/>
</dbReference>
<keyword evidence="1" id="KW-1133">Transmembrane helix</keyword>
<dbReference type="AlphaFoldDB" id="A0A6I6IIX5"/>
<keyword evidence="1" id="KW-0472">Membrane</keyword>
<dbReference type="SUPFAM" id="SSF54523">
    <property type="entry name" value="Pili subunits"/>
    <property type="match status" value="1"/>
</dbReference>
<gene>
    <name evidence="2" type="ORF">EI983_00055</name>
</gene>
<dbReference type="Proteomes" id="UP000428330">
    <property type="component" value="Plasmid pMME07001"/>
</dbReference>
<dbReference type="InterPro" id="IPR012902">
    <property type="entry name" value="N_methyl_site"/>
</dbReference>
<dbReference type="RefSeq" id="WP_157705187.1">
    <property type="nucleotide sequence ID" value="NZ_CP034347.1"/>
</dbReference>
<accession>A0A6I6IIX5</accession>
<protein>
    <submittedName>
        <fullName evidence="2">Prepilin-type N-terminal cleavage/methylation domain-containing protein</fullName>
    </submittedName>
</protein>
<keyword evidence="3" id="KW-1185">Reference proteome</keyword>
<keyword evidence="1" id="KW-0812">Transmembrane</keyword>
<dbReference type="Pfam" id="PF07963">
    <property type="entry name" value="N_methyl"/>
    <property type="match status" value="1"/>
</dbReference>
<name>A0A6I6IIX5_9RHOB</name>
<dbReference type="NCBIfam" id="TIGR02532">
    <property type="entry name" value="IV_pilin_GFxxxE"/>
    <property type="match status" value="1"/>
</dbReference>
<feature type="transmembrane region" description="Helical" evidence="1">
    <location>
        <begin position="15"/>
        <end position="37"/>
    </location>
</feature>
<organism evidence="2 3">
    <name type="scientific">Roseovarius faecimaris</name>
    <dbReference type="NCBI Taxonomy" id="2494550"/>
    <lineage>
        <taxon>Bacteria</taxon>
        <taxon>Pseudomonadati</taxon>
        <taxon>Pseudomonadota</taxon>
        <taxon>Alphaproteobacteria</taxon>
        <taxon>Rhodobacterales</taxon>
        <taxon>Roseobacteraceae</taxon>
        <taxon>Roseovarius</taxon>
    </lineage>
</organism>
<keyword evidence="2" id="KW-0614">Plasmid</keyword>
<evidence type="ECO:0000256" key="1">
    <source>
        <dbReference type="SAM" id="Phobius"/>
    </source>
</evidence>
<dbReference type="OrthoDB" id="7724270at2"/>
<evidence type="ECO:0000313" key="3">
    <source>
        <dbReference type="Proteomes" id="UP000428330"/>
    </source>
</evidence>
<reference evidence="2 3" key="1">
    <citation type="submission" date="2018-12" db="EMBL/GenBank/DDBJ databases">
        <title>Complete genome sequence of Roseovarius sp. MME-070.</title>
        <authorList>
            <person name="Nam Y.-D."/>
            <person name="Kang J."/>
            <person name="Chung W.-H."/>
            <person name="Park Y.S."/>
        </authorList>
    </citation>
    <scope>NUCLEOTIDE SEQUENCE [LARGE SCALE GENOMIC DNA]</scope>
    <source>
        <strain evidence="2 3">MME-070</strain>
        <plasmid evidence="3">pmme07001</plasmid>
    </source>
</reference>
<proteinExistence type="predicted"/>
<dbReference type="InterPro" id="IPR045584">
    <property type="entry name" value="Pilin-like"/>
</dbReference>